<accession>A0A291B983</accession>
<keyword evidence="2" id="KW-1185">Reference proteome</keyword>
<proteinExistence type="predicted"/>
<sequence length="56" mass="6275">MSCPHYSCVSKQAKTALSFKTKNKGTIQHLTIDFTGLNAYGEDEWEANKHDTDGKQ</sequence>
<gene>
    <name evidence="1" type="ORF">BTN50_1071</name>
</gene>
<name>A0A291B983_9GAMM</name>
<dbReference type="KEGG" id="elux:BTN50_1071"/>
<reference evidence="2" key="1">
    <citation type="submission" date="2017-04" db="EMBL/GenBank/DDBJ databases">
        <title>Genome evolution of the luminous symbionts of deep sea anglerfish.</title>
        <authorList>
            <person name="Hendry T.A."/>
        </authorList>
    </citation>
    <scope>NUCLEOTIDE SEQUENCE [LARGE SCALE GENOMIC DNA]</scope>
</reference>
<organism evidence="1 2">
    <name type="scientific">Candidatus Enterovibrio altilux</name>
    <dbReference type="NCBI Taxonomy" id="1927128"/>
    <lineage>
        <taxon>Bacteria</taxon>
        <taxon>Pseudomonadati</taxon>
        <taxon>Pseudomonadota</taxon>
        <taxon>Gammaproteobacteria</taxon>
        <taxon>Vibrionales</taxon>
        <taxon>Vibrionaceae</taxon>
        <taxon>Enterovibrio</taxon>
    </lineage>
</organism>
<dbReference type="Proteomes" id="UP000218160">
    <property type="component" value="Chromosome 1"/>
</dbReference>
<evidence type="ECO:0000313" key="2">
    <source>
        <dbReference type="Proteomes" id="UP000218160"/>
    </source>
</evidence>
<protein>
    <submittedName>
        <fullName evidence="1">Mobile element protein</fullName>
    </submittedName>
</protein>
<dbReference type="EMBL" id="CP020660">
    <property type="protein sequence ID" value="ATF09569.1"/>
    <property type="molecule type" value="Genomic_DNA"/>
</dbReference>
<dbReference type="AlphaFoldDB" id="A0A291B983"/>
<evidence type="ECO:0000313" key="1">
    <source>
        <dbReference type="EMBL" id="ATF09569.1"/>
    </source>
</evidence>